<evidence type="ECO:0000256" key="1">
    <source>
        <dbReference type="SAM" id="MobiDB-lite"/>
    </source>
</evidence>
<dbReference type="AlphaFoldDB" id="A0A7S0BYE2"/>
<feature type="region of interest" description="Disordered" evidence="1">
    <location>
        <begin position="69"/>
        <end position="103"/>
    </location>
</feature>
<protein>
    <submittedName>
        <fullName evidence="2">Uncharacterized protein</fullName>
    </submittedName>
</protein>
<reference evidence="2" key="1">
    <citation type="submission" date="2021-01" db="EMBL/GenBank/DDBJ databases">
        <authorList>
            <person name="Corre E."/>
            <person name="Pelletier E."/>
            <person name="Niang G."/>
            <person name="Scheremetjew M."/>
            <person name="Finn R."/>
            <person name="Kale V."/>
            <person name="Holt S."/>
            <person name="Cochrane G."/>
            <person name="Meng A."/>
            <person name="Brown T."/>
            <person name="Cohen L."/>
        </authorList>
    </citation>
    <scope>NUCLEOTIDE SEQUENCE</scope>
    <source>
        <strain evidence="2">CCAP1064/1</strain>
    </source>
</reference>
<name>A0A7S0BYE2_9STRA</name>
<organism evidence="2">
    <name type="scientific">Proboscia inermis</name>
    <dbReference type="NCBI Taxonomy" id="420281"/>
    <lineage>
        <taxon>Eukaryota</taxon>
        <taxon>Sar</taxon>
        <taxon>Stramenopiles</taxon>
        <taxon>Ochrophyta</taxon>
        <taxon>Bacillariophyta</taxon>
        <taxon>Coscinodiscophyceae</taxon>
        <taxon>Rhizosoleniophycidae</taxon>
        <taxon>Rhizosoleniales</taxon>
        <taxon>Rhizosoleniaceae</taxon>
        <taxon>Proboscia</taxon>
    </lineage>
</organism>
<feature type="compositionally biased region" description="Low complexity" evidence="1">
    <location>
        <begin position="75"/>
        <end position="85"/>
    </location>
</feature>
<feature type="compositionally biased region" description="Basic and acidic residues" evidence="1">
    <location>
        <begin position="1"/>
        <end position="11"/>
    </location>
</feature>
<dbReference type="EMBL" id="HBEL01005296">
    <property type="protein sequence ID" value="CAD8406418.1"/>
    <property type="molecule type" value="Transcribed_RNA"/>
</dbReference>
<evidence type="ECO:0000313" key="2">
    <source>
        <dbReference type="EMBL" id="CAD8406418.1"/>
    </source>
</evidence>
<dbReference type="PANTHER" id="PTHR33828">
    <property type="entry name" value="OS05G0596200 PROTEIN"/>
    <property type="match status" value="1"/>
</dbReference>
<accession>A0A7S0BYE2</accession>
<feature type="region of interest" description="Disordered" evidence="1">
    <location>
        <begin position="1"/>
        <end position="25"/>
    </location>
</feature>
<proteinExistence type="predicted"/>
<dbReference type="PANTHER" id="PTHR33828:SF2">
    <property type="entry name" value="NUCLEOLIN"/>
    <property type="match status" value="1"/>
</dbReference>
<gene>
    <name evidence="2" type="ORF">PINE0816_LOCUS2535</name>
</gene>
<sequence>MSSKAIKEESKRHKPGQKFPTPTPGFADRVFYETLLRQRPGSMMAQEWCVNFGVLPRKESSKLYKKIMERKGMKRSAPSVSSSSVVRKKKKSKSNIIRDDGVDVGMQVRGDEAMGSAVM</sequence>